<dbReference type="EMBL" id="CP003167">
    <property type="protein sequence ID" value="AGB02942.1"/>
    <property type="molecule type" value="Genomic_DNA"/>
</dbReference>
<protein>
    <submittedName>
        <fullName evidence="1">Uncharacterized protein</fullName>
    </submittedName>
</protein>
<organism evidence="1 2">
    <name type="scientific">Methanoregula formicica (strain DSM 22288 / NBRC 105244 / SMSP)</name>
    <dbReference type="NCBI Taxonomy" id="593750"/>
    <lineage>
        <taxon>Archaea</taxon>
        <taxon>Methanobacteriati</taxon>
        <taxon>Methanobacteriota</taxon>
        <taxon>Stenosarchaea group</taxon>
        <taxon>Methanomicrobia</taxon>
        <taxon>Methanomicrobiales</taxon>
        <taxon>Methanoregulaceae</taxon>
        <taxon>Methanoregula</taxon>
    </lineage>
</organism>
<dbReference type="RefSeq" id="WP_015285905.1">
    <property type="nucleotide sequence ID" value="NC_019943.1"/>
</dbReference>
<gene>
    <name evidence="1" type="ordered locus">Metfor_1924</name>
</gene>
<sequence length="302" mass="32507" precursor="true">MNIPKTWVVLLALLLAAMAMVPMVSAGDGNPDAAGNTYLDLINPVSNGDINLFDKMGLQRPEIEKNSIPLKRYDESKEIVERIMAIGKVTNEAKSVIGLYDFGSSQVLLIDSGDSVLALSYDGNKVKTTKIVPKLLGEMKESGPAKPASLQQKTLGDSVTTNILTQLYSISIASPESSSAVKTIYQVTKTRTDEYKNYFGEIRASLTVTGKFYVDYGISISSIIDQSSYYVSFPYTMCSFTHAGSGTGSTAGQVNAHLKTGAAFARAQMDNWVGENAWMNLNPWQGGSQSTWMSGNGDGCTG</sequence>
<reference evidence="1 2" key="2">
    <citation type="journal article" date="2014" name="Genome Announc.">
        <title>Complete Genome Sequence of Methanoregula formicica SMSPT, a Mesophilic Hydrogenotrophic Methanogen Isolated from a Methanogenic Upflow Anaerobic Sludge Blanket Reactor.</title>
        <authorList>
            <person name="Yamamoto K."/>
            <person name="Tamaki H."/>
            <person name="Cadillo-Quiroz H."/>
            <person name="Imachi H."/>
            <person name="Kyrpides N."/>
            <person name="Woyke T."/>
            <person name="Goodwin L."/>
            <person name="Zinder S.H."/>
            <person name="Kamagata Y."/>
            <person name="Liu W.T."/>
        </authorList>
    </citation>
    <scope>NUCLEOTIDE SEQUENCE [LARGE SCALE GENOMIC DNA]</scope>
    <source>
        <strain evidence="2">DSM 22288 / NBRC 105244 / SMSP</strain>
    </source>
</reference>
<keyword evidence="2" id="KW-1185">Reference proteome</keyword>
<dbReference type="AlphaFoldDB" id="L0HDY0"/>
<dbReference type="GeneID" id="14308313"/>
<accession>L0HDY0</accession>
<evidence type="ECO:0000313" key="2">
    <source>
        <dbReference type="Proteomes" id="UP000010824"/>
    </source>
</evidence>
<dbReference type="InParanoid" id="L0HDY0"/>
<evidence type="ECO:0000313" key="1">
    <source>
        <dbReference type="EMBL" id="AGB02942.1"/>
    </source>
</evidence>
<dbReference type="KEGG" id="mfo:Metfor_1924"/>
<dbReference type="Proteomes" id="UP000010824">
    <property type="component" value="Chromosome"/>
</dbReference>
<dbReference type="HOGENOM" id="CLU_938794_0_0_2"/>
<proteinExistence type="predicted"/>
<name>L0HDY0_METFS</name>
<dbReference type="STRING" id="593750.Metfor_1924"/>
<reference evidence="2" key="1">
    <citation type="submission" date="2011-12" db="EMBL/GenBank/DDBJ databases">
        <title>Complete sequence of Methanoregula formicicum SMSP.</title>
        <authorList>
            <person name="Lucas S."/>
            <person name="Han J."/>
            <person name="Lapidus A."/>
            <person name="Cheng J.-F."/>
            <person name="Goodwin L."/>
            <person name="Pitluck S."/>
            <person name="Peters L."/>
            <person name="Ovchinnikova G."/>
            <person name="Teshima H."/>
            <person name="Detter J.C."/>
            <person name="Han C."/>
            <person name="Tapia R."/>
            <person name="Land M."/>
            <person name="Hauser L."/>
            <person name="Kyrpides N."/>
            <person name="Ivanova N."/>
            <person name="Pagani I."/>
            <person name="Imachi H."/>
            <person name="Tamaki H."/>
            <person name="Sekiguchi Y."/>
            <person name="Kamagata Y."/>
            <person name="Cadillo-Quiroz H."/>
            <person name="Zinder S."/>
            <person name="Liu W.-T."/>
            <person name="Woyke T."/>
        </authorList>
    </citation>
    <scope>NUCLEOTIDE SEQUENCE [LARGE SCALE GENOMIC DNA]</scope>
    <source>
        <strain evidence="2">DSM 22288 / NBRC 105244 / SMSP</strain>
    </source>
</reference>